<accession>A0A2T6C7S7</accession>
<dbReference type="SUPFAM" id="SSF53474">
    <property type="entry name" value="alpha/beta-Hydrolases"/>
    <property type="match status" value="1"/>
</dbReference>
<reference evidence="3 4" key="1">
    <citation type="submission" date="2018-04" db="EMBL/GenBank/DDBJ databases">
        <title>Genomic Encyclopedia of Archaeal and Bacterial Type Strains, Phase II (KMG-II): from individual species to whole genera.</title>
        <authorList>
            <person name="Goeker M."/>
        </authorList>
    </citation>
    <scope>NUCLEOTIDE SEQUENCE [LARGE SCALE GENOMIC DNA]</scope>
    <source>
        <strain evidence="3 4">DSM 45787</strain>
    </source>
</reference>
<feature type="chain" id="PRO_5015654350" evidence="2">
    <location>
        <begin position="27"/>
        <end position="279"/>
    </location>
</feature>
<dbReference type="AlphaFoldDB" id="A0A2T6C7S7"/>
<dbReference type="Proteomes" id="UP000244240">
    <property type="component" value="Unassembled WGS sequence"/>
</dbReference>
<dbReference type="EMBL" id="QBKR01000003">
    <property type="protein sequence ID" value="PTX64365.1"/>
    <property type="molecule type" value="Genomic_DNA"/>
</dbReference>
<dbReference type="GO" id="GO:0016042">
    <property type="term" value="P:lipid catabolic process"/>
    <property type="evidence" value="ECO:0007669"/>
    <property type="project" value="InterPro"/>
</dbReference>
<sequence length="279" mass="29781">MFRVLLMVLIPGLVSFSFVSTQTVNADSSGDFLEGPAPPGANDPDCRPDEEHPEPVVLVPGTFETMAQNWAVLAPFLSKKGYCVYALNYGFSKAGPSTGPIEESASELKAFVEQVLAHTGAEKVSIVGHSQGGMMPRYYLKFLGGAGNVEDLIGLAPSNHGTEGLAGLKATWPAVDLFSCAACRQQQAGSEFLRKLNEGEEAPGSVSYTVVATRTDEVVVPCTSGFLKGPPSRVANITLQDVYPYDQVEHLGIPYDPHAFQFVLDALAHPGPADPDRVR</sequence>
<protein>
    <submittedName>
        <fullName evidence="3">Lipase (Class 2)</fullName>
    </submittedName>
</protein>
<evidence type="ECO:0000313" key="3">
    <source>
        <dbReference type="EMBL" id="PTX64365.1"/>
    </source>
</evidence>
<feature type="region of interest" description="Disordered" evidence="1">
    <location>
        <begin position="29"/>
        <end position="52"/>
    </location>
</feature>
<gene>
    <name evidence="3" type="ORF">C8P63_103150</name>
</gene>
<evidence type="ECO:0000313" key="4">
    <source>
        <dbReference type="Proteomes" id="UP000244240"/>
    </source>
</evidence>
<keyword evidence="4" id="KW-1185">Reference proteome</keyword>
<dbReference type="PANTHER" id="PTHR32015">
    <property type="entry name" value="FASTING INDUCED LIPASE"/>
    <property type="match status" value="1"/>
</dbReference>
<dbReference type="Gene3D" id="3.40.50.1820">
    <property type="entry name" value="alpha/beta hydrolase"/>
    <property type="match status" value="1"/>
</dbReference>
<feature type="signal peptide" evidence="2">
    <location>
        <begin position="1"/>
        <end position="26"/>
    </location>
</feature>
<dbReference type="InterPro" id="IPR029058">
    <property type="entry name" value="AB_hydrolase_fold"/>
</dbReference>
<evidence type="ECO:0000256" key="1">
    <source>
        <dbReference type="SAM" id="MobiDB-lite"/>
    </source>
</evidence>
<comment type="caution">
    <text evidence="3">The sequence shown here is derived from an EMBL/GenBank/DDBJ whole genome shotgun (WGS) entry which is preliminary data.</text>
</comment>
<dbReference type="PANTHER" id="PTHR32015:SF1">
    <property type="entry name" value="LIPASE"/>
    <property type="match status" value="1"/>
</dbReference>
<keyword evidence="2" id="KW-0732">Signal</keyword>
<dbReference type="InterPro" id="IPR002918">
    <property type="entry name" value="Lipase_EstA/Esterase_EstB"/>
</dbReference>
<organism evidence="3 4">
    <name type="scientific">Melghirimyces profundicolus</name>
    <dbReference type="NCBI Taxonomy" id="1242148"/>
    <lineage>
        <taxon>Bacteria</taxon>
        <taxon>Bacillati</taxon>
        <taxon>Bacillota</taxon>
        <taxon>Bacilli</taxon>
        <taxon>Bacillales</taxon>
        <taxon>Thermoactinomycetaceae</taxon>
        <taxon>Melghirimyces</taxon>
    </lineage>
</organism>
<evidence type="ECO:0000256" key="2">
    <source>
        <dbReference type="SAM" id="SignalP"/>
    </source>
</evidence>
<proteinExistence type="predicted"/>
<dbReference type="Pfam" id="PF01674">
    <property type="entry name" value="Lipase_2"/>
    <property type="match status" value="1"/>
</dbReference>
<dbReference type="GO" id="GO:0016298">
    <property type="term" value="F:lipase activity"/>
    <property type="evidence" value="ECO:0007669"/>
    <property type="project" value="TreeGrafter"/>
</dbReference>
<name>A0A2T6C7S7_9BACL</name>